<dbReference type="GO" id="GO:0030154">
    <property type="term" value="P:cell differentiation"/>
    <property type="evidence" value="ECO:0007669"/>
    <property type="project" value="TreeGrafter"/>
</dbReference>
<feature type="compositionally biased region" description="Polar residues" evidence="7">
    <location>
        <begin position="79"/>
        <end position="96"/>
    </location>
</feature>
<evidence type="ECO:0000256" key="4">
    <source>
        <dbReference type="ARBA" id="ARBA00023242"/>
    </source>
</evidence>
<accession>A0A9N9FLQ2</accession>
<comment type="subcellular location">
    <subcellularLocation>
        <location evidence="1 5 6">Nucleus</location>
    </subcellularLocation>
</comment>
<dbReference type="OrthoDB" id="6159439at2759"/>
<dbReference type="PROSITE" id="PS00027">
    <property type="entry name" value="HOMEOBOX_1"/>
    <property type="match status" value="1"/>
</dbReference>
<sequence length="684" mass="75246">MTDYTLSERPTKRAYLGPNTSMDEDITEQFFQYTTDLTTDLTADPFSVSMHYSANNDNDKNAVAVEPNGTGTTVITTSQKALDDATTNSQKGTEASATVPDDNSKAEPANKEIAVDRTRATPEQLAILEETFKTNTSPNSKVREALAEKVNMSERSIQIWFQNRRAKMKAMQKRVHMMREENMKVQFLCMPQFGNLYPFRVAPMHPRIALPPRSYSNSDINISNVGINPTLRPQPPAGLGITIPQMPQSFWPSGPMTAPLTNMSSDPNVMSGFPFSAGNVQARFPITPTASPNVSDVNASQPLRLVVNPSNPAGGIPMKMNDTPISVQPPQQFTTSQEFTSPSLTQISCEILMIGSWRRILSMPQDLLCYYTLPQRVFTYQIANEGSRFKMDFPLSEITSIEYRSLDNNACQVAIEVKDPPSFYMERNGAWSMCKDFTEGSQATRHLRHVLKGRSELMKKQILKLVQDDPQIAKVVTIVEEPGNLNYATEKDSLSDEEVTSININTNKQMLNRTRRCASVPVSPEQPAADSAVLATATPAMAQNHLGLQINTTEFAYKQRMRATGQDPAVGPNDTSPVTCSPLDGNSPPTPLDMFDTTSEMIDNSPLLAEDTFNVTQFDNNMFNDDFSATYVNNGGLPDDFASLLAAVQNGSSVGELLDFGDGLGGGNDCMSALDSWVNGNVYC</sequence>
<evidence type="ECO:0000256" key="6">
    <source>
        <dbReference type="RuleBase" id="RU000682"/>
    </source>
</evidence>
<feature type="region of interest" description="Disordered" evidence="7">
    <location>
        <begin position="564"/>
        <end position="589"/>
    </location>
</feature>
<dbReference type="InterPro" id="IPR051000">
    <property type="entry name" value="Homeobox_DNA-bind_prot"/>
</dbReference>
<dbReference type="CDD" id="cd00086">
    <property type="entry name" value="homeodomain"/>
    <property type="match status" value="1"/>
</dbReference>
<feature type="compositionally biased region" description="Basic and acidic residues" evidence="7">
    <location>
        <begin position="102"/>
        <end position="112"/>
    </location>
</feature>
<dbReference type="Gene3D" id="1.10.10.60">
    <property type="entry name" value="Homeodomain-like"/>
    <property type="match status" value="1"/>
</dbReference>
<evidence type="ECO:0000259" key="8">
    <source>
        <dbReference type="PROSITE" id="PS50071"/>
    </source>
</evidence>
<proteinExistence type="predicted"/>
<name>A0A9N9FLQ2_9GLOM</name>
<dbReference type="PANTHER" id="PTHR24324:SF5">
    <property type="entry name" value="HEMATOPOIETICALLY-EXPRESSED HOMEOBOX PROTEIN HHEX"/>
    <property type="match status" value="1"/>
</dbReference>
<dbReference type="GO" id="GO:0000981">
    <property type="term" value="F:DNA-binding transcription factor activity, RNA polymerase II-specific"/>
    <property type="evidence" value="ECO:0007669"/>
    <property type="project" value="InterPro"/>
</dbReference>
<evidence type="ECO:0000313" key="10">
    <source>
        <dbReference type="Proteomes" id="UP000789572"/>
    </source>
</evidence>
<dbReference type="PANTHER" id="PTHR24324">
    <property type="entry name" value="HOMEOBOX PROTEIN HHEX"/>
    <property type="match status" value="1"/>
</dbReference>
<dbReference type="Pfam" id="PF00046">
    <property type="entry name" value="Homeodomain"/>
    <property type="match status" value="1"/>
</dbReference>
<dbReference type="SMART" id="SM00389">
    <property type="entry name" value="HOX"/>
    <property type="match status" value="1"/>
</dbReference>
<evidence type="ECO:0000256" key="5">
    <source>
        <dbReference type="PROSITE-ProRule" id="PRU00108"/>
    </source>
</evidence>
<dbReference type="Pfam" id="PF24818">
    <property type="entry name" value="PH_TRF2_HOY1"/>
    <property type="match status" value="1"/>
</dbReference>
<evidence type="ECO:0000256" key="2">
    <source>
        <dbReference type="ARBA" id="ARBA00023125"/>
    </source>
</evidence>
<dbReference type="AlphaFoldDB" id="A0A9N9FLQ2"/>
<keyword evidence="3 5" id="KW-0371">Homeobox</keyword>
<dbReference type="PROSITE" id="PS50071">
    <property type="entry name" value="HOMEOBOX_2"/>
    <property type="match status" value="1"/>
</dbReference>
<gene>
    <name evidence="9" type="ORF">POCULU_LOCUS4574</name>
</gene>
<evidence type="ECO:0000313" key="9">
    <source>
        <dbReference type="EMBL" id="CAG8541800.1"/>
    </source>
</evidence>
<dbReference type="GO" id="GO:0000978">
    <property type="term" value="F:RNA polymerase II cis-regulatory region sequence-specific DNA binding"/>
    <property type="evidence" value="ECO:0007669"/>
    <property type="project" value="TreeGrafter"/>
</dbReference>
<dbReference type="GO" id="GO:0005634">
    <property type="term" value="C:nucleus"/>
    <property type="evidence" value="ECO:0007669"/>
    <property type="project" value="UniProtKB-SubCell"/>
</dbReference>
<evidence type="ECO:0000256" key="1">
    <source>
        <dbReference type="ARBA" id="ARBA00004123"/>
    </source>
</evidence>
<evidence type="ECO:0000256" key="3">
    <source>
        <dbReference type="ARBA" id="ARBA00023155"/>
    </source>
</evidence>
<feature type="region of interest" description="Disordered" evidence="7">
    <location>
        <begin position="1"/>
        <end position="20"/>
    </location>
</feature>
<dbReference type="Proteomes" id="UP000789572">
    <property type="component" value="Unassembled WGS sequence"/>
</dbReference>
<protein>
    <submittedName>
        <fullName evidence="9">1273_t:CDS:1</fullName>
    </submittedName>
</protein>
<comment type="caution">
    <text evidence="9">The sequence shown here is derived from an EMBL/GenBank/DDBJ whole genome shotgun (WGS) entry which is preliminary data.</text>
</comment>
<reference evidence="9" key="1">
    <citation type="submission" date="2021-06" db="EMBL/GenBank/DDBJ databases">
        <authorList>
            <person name="Kallberg Y."/>
            <person name="Tangrot J."/>
            <person name="Rosling A."/>
        </authorList>
    </citation>
    <scope>NUCLEOTIDE SEQUENCE</scope>
    <source>
        <strain evidence="9">IA702</strain>
    </source>
</reference>
<feature type="DNA-binding region" description="Homeobox" evidence="5">
    <location>
        <begin position="113"/>
        <end position="172"/>
    </location>
</feature>
<keyword evidence="2 5" id="KW-0238">DNA-binding</keyword>
<dbReference type="SUPFAM" id="SSF46689">
    <property type="entry name" value="Homeodomain-like"/>
    <property type="match status" value="1"/>
</dbReference>
<dbReference type="InterPro" id="IPR001356">
    <property type="entry name" value="HD"/>
</dbReference>
<dbReference type="InterPro" id="IPR017970">
    <property type="entry name" value="Homeobox_CS"/>
</dbReference>
<feature type="domain" description="Homeobox" evidence="8">
    <location>
        <begin position="111"/>
        <end position="171"/>
    </location>
</feature>
<keyword evidence="4 5" id="KW-0539">Nucleus</keyword>
<dbReference type="EMBL" id="CAJVPJ010000604">
    <property type="protein sequence ID" value="CAG8541800.1"/>
    <property type="molecule type" value="Genomic_DNA"/>
</dbReference>
<feature type="region of interest" description="Disordered" evidence="7">
    <location>
        <begin position="79"/>
        <end position="112"/>
    </location>
</feature>
<organism evidence="9 10">
    <name type="scientific">Paraglomus occultum</name>
    <dbReference type="NCBI Taxonomy" id="144539"/>
    <lineage>
        <taxon>Eukaryota</taxon>
        <taxon>Fungi</taxon>
        <taxon>Fungi incertae sedis</taxon>
        <taxon>Mucoromycota</taxon>
        <taxon>Glomeromycotina</taxon>
        <taxon>Glomeromycetes</taxon>
        <taxon>Paraglomerales</taxon>
        <taxon>Paraglomeraceae</taxon>
        <taxon>Paraglomus</taxon>
    </lineage>
</organism>
<dbReference type="InterPro" id="IPR009057">
    <property type="entry name" value="Homeodomain-like_sf"/>
</dbReference>
<keyword evidence="10" id="KW-1185">Reference proteome</keyword>
<evidence type="ECO:0000256" key="7">
    <source>
        <dbReference type="SAM" id="MobiDB-lite"/>
    </source>
</evidence>
<dbReference type="InterPro" id="IPR057939">
    <property type="entry name" value="TRF2_HOY1_PH"/>
</dbReference>